<dbReference type="GO" id="GO:0006032">
    <property type="term" value="P:chitin catabolic process"/>
    <property type="evidence" value="ECO:0007669"/>
    <property type="project" value="UniProtKB-KW"/>
</dbReference>
<dbReference type="PROSITE" id="PS51910">
    <property type="entry name" value="GH18_2"/>
    <property type="match status" value="1"/>
</dbReference>
<dbReference type="Gene3D" id="3.20.20.80">
    <property type="entry name" value="Glycosidases"/>
    <property type="match status" value="1"/>
</dbReference>
<evidence type="ECO:0000256" key="2">
    <source>
        <dbReference type="ARBA" id="ARBA00022801"/>
    </source>
</evidence>
<evidence type="ECO:0000259" key="11">
    <source>
        <dbReference type="PROSITE" id="PS51910"/>
    </source>
</evidence>
<dbReference type="InterPro" id="IPR011583">
    <property type="entry name" value="Chitinase_II/V-like_cat"/>
</dbReference>
<accession>H9CWQ0</accession>
<dbReference type="GO" id="GO:0008061">
    <property type="term" value="F:chitin binding"/>
    <property type="evidence" value="ECO:0007669"/>
    <property type="project" value="InterPro"/>
</dbReference>
<keyword evidence="2 7" id="KW-0378">Hydrolase</keyword>
<comment type="similarity">
    <text evidence="8">Belongs to the glycosyl hydrolase 18 family.</text>
</comment>
<sequence length="498" mass="53321">MACSPRRSRVSLLLAVTMMLLAAFVTAAPTCAPGPDDEAGTSTTPATTPATTPSTTTVEDDGSYNGRAGLEDMEVIGTAWYPGWLSGTFPPSSISWSRYNMMTFAFAVTTEDPAVLDLLGQEEVLKTFVAEARKNDVKALLSIGGWTGSRFFSPHVATPESRATFAKAITDMAVQYELDGIDFDWEYPNLDGIGCNEKSPQDTANFLTFLQELKASPPGSRLMLTAAASIKPFMGEDAVITDASAFGEVFDVLAIMNYDIYGPWADTTGPNAPLRDSCSTNPATRLGSAESAVAAWTEAGFPAEKLLLGVAAYGRSFQVPLASAKSQEGSLNLFTAFDKTAKPFGEDDTADANYTNTCGVVEGPSGVWTFKGLIESGILGADGNPADGIDYTFDECSQTPFVYNQDTQVMITFDDARSFEAKGKFIDEQKLRGYAVWHVLGDSSDDLLLDSIHKGARIITEEVEVPADPEGEGEGEGCDVEVCEEEPTDGESDDDYYS</sequence>
<dbReference type="InterPro" id="IPR017853">
    <property type="entry name" value="GH"/>
</dbReference>
<dbReference type="EMBL" id="JQ413429">
    <property type="protein sequence ID" value="AFD19009.1"/>
    <property type="molecule type" value="mRNA"/>
</dbReference>
<reference evidence="12" key="1">
    <citation type="journal article" date="2013" name="J. Microbiol.">
        <title>Biochemical characterization of chitinase 2 expressed during the autolytic phase of the inky cap, Coprinellus congregatus.</title>
        <authorList>
            <person name="Kang Y."/>
            <person name="Kim H."/>
            <person name="Choi H.T."/>
        </authorList>
    </citation>
    <scope>NUCLEOTIDE SEQUENCE</scope>
</reference>
<evidence type="ECO:0000256" key="10">
    <source>
        <dbReference type="SAM" id="SignalP"/>
    </source>
</evidence>
<keyword evidence="5 7" id="KW-0326">Glycosidase</keyword>
<dbReference type="PANTHER" id="PTHR11177">
    <property type="entry name" value="CHITINASE"/>
    <property type="match status" value="1"/>
</dbReference>
<dbReference type="SUPFAM" id="SSF54556">
    <property type="entry name" value="Chitinase insertion domain"/>
    <property type="match status" value="1"/>
</dbReference>
<evidence type="ECO:0000256" key="1">
    <source>
        <dbReference type="ARBA" id="ARBA00000822"/>
    </source>
</evidence>
<keyword evidence="3" id="KW-0146">Chitin degradation</keyword>
<feature type="chain" id="PRO_5003618438" evidence="10">
    <location>
        <begin position="28"/>
        <end position="498"/>
    </location>
</feature>
<keyword evidence="4" id="KW-0119">Carbohydrate metabolism</keyword>
<dbReference type="SUPFAM" id="SSF51445">
    <property type="entry name" value="(Trans)glycosidases"/>
    <property type="match status" value="1"/>
</dbReference>
<comment type="catalytic activity">
    <reaction evidence="1">
        <text>Random endo-hydrolysis of N-acetyl-beta-D-glucosaminide (1-&gt;4)-beta-linkages in chitin and chitodextrins.</text>
        <dbReference type="EC" id="3.2.1.14"/>
    </reaction>
</comment>
<evidence type="ECO:0000256" key="3">
    <source>
        <dbReference type="ARBA" id="ARBA00023024"/>
    </source>
</evidence>
<dbReference type="GO" id="GO:0008843">
    <property type="term" value="F:endochitinase activity"/>
    <property type="evidence" value="ECO:0007669"/>
    <property type="project" value="UniProtKB-EC"/>
</dbReference>
<evidence type="ECO:0000256" key="8">
    <source>
        <dbReference type="RuleBase" id="RU004453"/>
    </source>
</evidence>
<name>H9CWQ0_EPHCO</name>
<evidence type="ECO:0000256" key="5">
    <source>
        <dbReference type="ARBA" id="ARBA00023295"/>
    </source>
</evidence>
<keyword evidence="10" id="KW-0732">Signal</keyword>
<feature type="signal peptide" evidence="10">
    <location>
        <begin position="1"/>
        <end position="27"/>
    </location>
</feature>
<dbReference type="GO" id="GO:0005576">
    <property type="term" value="C:extracellular region"/>
    <property type="evidence" value="ECO:0007669"/>
    <property type="project" value="TreeGrafter"/>
</dbReference>
<dbReference type="GO" id="GO:0000272">
    <property type="term" value="P:polysaccharide catabolic process"/>
    <property type="evidence" value="ECO:0007669"/>
    <property type="project" value="UniProtKB-KW"/>
</dbReference>
<evidence type="ECO:0000313" key="12">
    <source>
        <dbReference type="EMBL" id="AFD19009.1"/>
    </source>
</evidence>
<evidence type="ECO:0000256" key="6">
    <source>
        <dbReference type="ARBA" id="ARBA00023326"/>
    </source>
</evidence>
<dbReference type="Gene3D" id="3.10.50.10">
    <property type="match status" value="1"/>
</dbReference>
<protein>
    <submittedName>
        <fullName evidence="12">Chitinase 2</fullName>
    </submittedName>
</protein>
<keyword evidence="6" id="KW-0624">Polysaccharide degradation</keyword>
<dbReference type="InterPro" id="IPR029070">
    <property type="entry name" value="Chitinase_insertion_sf"/>
</dbReference>
<feature type="domain" description="GH18" evidence="11">
    <location>
        <begin position="71"/>
        <end position="459"/>
    </location>
</feature>
<dbReference type="InterPro" id="IPR001579">
    <property type="entry name" value="Glyco_hydro_18_chit_AS"/>
</dbReference>
<evidence type="ECO:0000256" key="9">
    <source>
        <dbReference type="SAM" id="MobiDB-lite"/>
    </source>
</evidence>
<organism evidence="12">
    <name type="scientific">Ephemerocybe congregata</name>
    <name type="common">Clustered inkcap fungus</name>
    <name type="synonym">Coprinellus congregatus</name>
    <dbReference type="NCBI Taxonomy" id="5347"/>
    <lineage>
        <taxon>Eukaryota</taxon>
        <taxon>Fungi</taxon>
        <taxon>Dikarya</taxon>
        <taxon>Basidiomycota</taxon>
        <taxon>Agaricomycotina</taxon>
        <taxon>Agaricomycetes</taxon>
        <taxon>Agaricomycetidae</taxon>
        <taxon>Agaricales</taxon>
        <taxon>Agaricineae</taxon>
        <taxon>Psathyrellaceae</taxon>
        <taxon>Ephemerocybe</taxon>
    </lineage>
</organism>
<proteinExistence type="evidence at transcript level"/>
<dbReference type="PANTHER" id="PTHR11177:SF392">
    <property type="entry name" value="HAP41P"/>
    <property type="match status" value="1"/>
</dbReference>
<dbReference type="InterPro" id="IPR050314">
    <property type="entry name" value="Glycosyl_Hydrlase_18"/>
</dbReference>
<dbReference type="InterPro" id="IPR001223">
    <property type="entry name" value="Glyco_hydro18_cat"/>
</dbReference>
<dbReference type="Pfam" id="PF00704">
    <property type="entry name" value="Glyco_hydro_18"/>
    <property type="match status" value="1"/>
</dbReference>
<evidence type="ECO:0000256" key="4">
    <source>
        <dbReference type="ARBA" id="ARBA00023277"/>
    </source>
</evidence>
<dbReference type="PROSITE" id="PS01095">
    <property type="entry name" value="GH18_1"/>
    <property type="match status" value="1"/>
</dbReference>
<dbReference type="BRENDA" id="3.2.1.14">
    <property type="organism ID" value="13874"/>
</dbReference>
<dbReference type="AlphaFoldDB" id="H9CWQ0"/>
<feature type="compositionally biased region" description="Low complexity" evidence="9">
    <location>
        <begin position="41"/>
        <end position="57"/>
    </location>
</feature>
<feature type="region of interest" description="Disordered" evidence="9">
    <location>
        <begin position="34"/>
        <end position="65"/>
    </location>
</feature>
<evidence type="ECO:0000256" key="7">
    <source>
        <dbReference type="RuleBase" id="RU000489"/>
    </source>
</evidence>
<dbReference type="SMART" id="SM00636">
    <property type="entry name" value="Glyco_18"/>
    <property type="match status" value="1"/>
</dbReference>
<feature type="region of interest" description="Disordered" evidence="9">
    <location>
        <begin position="462"/>
        <end position="498"/>
    </location>
</feature>